<evidence type="ECO:0000256" key="1">
    <source>
        <dbReference type="ARBA" id="ARBA00005091"/>
    </source>
</evidence>
<comment type="catalytic activity">
    <reaction evidence="8 10">
        <text>5-[(5-phospho-1-deoxy-D-ribulos-1-ylimino)methylamino]-1-(5-phospho-beta-D-ribosyl)imidazole-4-carboxamide + L-glutamine = D-erythro-1-(imidazol-4-yl)glycerol 3-phosphate + 5-amino-1-(5-phospho-beta-D-ribosyl)imidazole-4-carboxamide + L-glutamate + H(+)</text>
        <dbReference type="Rhea" id="RHEA:24793"/>
        <dbReference type="ChEBI" id="CHEBI:15378"/>
        <dbReference type="ChEBI" id="CHEBI:29985"/>
        <dbReference type="ChEBI" id="CHEBI:58278"/>
        <dbReference type="ChEBI" id="CHEBI:58359"/>
        <dbReference type="ChEBI" id="CHEBI:58475"/>
        <dbReference type="ChEBI" id="CHEBI:58525"/>
        <dbReference type="EC" id="4.3.2.10"/>
    </reaction>
</comment>
<keyword evidence="3 10" id="KW-0028">Amino-acid biosynthesis</keyword>
<keyword evidence="14" id="KW-1185">Reference proteome</keyword>
<keyword evidence="5 10" id="KW-0315">Glutamine amidotransferase</keyword>
<evidence type="ECO:0000313" key="13">
    <source>
        <dbReference type="EMBL" id="KJJ85230.1"/>
    </source>
</evidence>
<dbReference type="NCBIfam" id="TIGR01855">
    <property type="entry name" value="IMP_synth_hisH"/>
    <property type="match status" value="1"/>
</dbReference>
<dbReference type="CDD" id="cd01748">
    <property type="entry name" value="GATase1_IGP_Synthase"/>
    <property type="match status" value="1"/>
</dbReference>
<dbReference type="PANTHER" id="PTHR42701">
    <property type="entry name" value="IMIDAZOLE GLYCEROL PHOSPHATE SYNTHASE SUBUNIT HISH"/>
    <property type="match status" value="1"/>
</dbReference>
<dbReference type="GO" id="GO:0004359">
    <property type="term" value="F:glutaminase activity"/>
    <property type="evidence" value="ECO:0007669"/>
    <property type="project" value="UniProtKB-EC"/>
</dbReference>
<evidence type="ECO:0000256" key="4">
    <source>
        <dbReference type="ARBA" id="ARBA00022801"/>
    </source>
</evidence>
<dbReference type="SUPFAM" id="SSF52317">
    <property type="entry name" value="Class I glutamine amidotransferase-like"/>
    <property type="match status" value="1"/>
</dbReference>
<dbReference type="InterPro" id="IPR017926">
    <property type="entry name" value="GATASE"/>
</dbReference>
<feature type="active site" evidence="10 11">
    <location>
        <position position="188"/>
    </location>
</feature>
<dbReference type="PIRSF" id="PIRSF000495">
    <property type="entry name" value="Amidotransf_hisH"/>
    <property type="match status" value="1"/>
</dbReference>
<accession>A0A0F0CUZ7</accession>
<dbReference type="Proteomes" id="UP000033428">
    <property type="component" value="Unassembled WGS sequence"/>
</dbReference>
<dbReference type="HAMAP" id="MF_00278">
    <property type="entry name" value="HisH"/>
    <property type="match status" value="1"/>
</dbReference>
<dbReference type="EMBL" id="JYNY01000203">
    <property type="protein sequence ID" value="KJJ85230.1"/>
    <property type="molecule type" value="Genomic_DNA"/>
</dbReference>
<keyword evidence="6 10" id="KW-0368">Histidine biosynthesis</keyword>
<proteinExistence type="inferred from homology"/>
<dbReference type="GO" id="GO:0016829">
    <property type="term" value="F:lyase activity"/>
    <property type="evidence" value="ECO:0007669"/>
    <property type="project" value="UniProtKB-KW"/>
</dbReference>
<keyword evidence="10" id="KW-0963">Cytoplasm</keyword>
<organism evidence="13 14">
    <name type="scientific">Candidatus Omnitrophus magneticus</name>
    <dbReference type="NCBI Taxonomy" id="1609969"/>
    <lineage>
        <taxon>Bacteria</taxon>
        <taxon>Pseudomonadati</taxon>
        <taxon>Candidatus Omnitrophota</taxon>
        <taxon>Candidatus Omnitrophus</taxon>
    </lineage>
</organism>
<comment type="subcellular location">
    <subcellularLocation>
        <location evidence="10">Cytoplasm</location>
    </subcellularLocation>
</comment>
<dbReference type="PATRIC" id="fig|1609969.3.peg.1013"/>
<sequence>MITIIDYKMGNIKSLMNALDFLGCGFCFTNSAETILKSEKIILPGVGAFDKAMENLMEFGLIDVLNEVVLNKKIPILGICLGMQILATSGEEHSACKGLGWIQGAVRHISRVAPDARTPHIGFNAVFKNEGKENILYQGLKDGTDFYFVHSYQMMCSRAEDVSGWIEYSGARLTASVQKDNIFGVQFHPEKSQSNGLALLKNFVLGGI</sequence>
<dbReference type="AlphaFoldDB" id="A0A0F0CUZ7"/>
<dbReference type="GO" id="GO:0000107">
    <property type="term" value="F:imidazoleglycerol-phosphate synthase activity"/>
    <property type="evidence" value="ECO:0007669"/>
    <property type="project" value="UniProtKB-UniRule"/>
</dbReference>
<dbReference type="EC" id="4.3.2.10" evidence="10"/>
<dbReference type="Pfam" id="PF00117">
    <property type="entry name" value="GATase"/>
    <property type="match status" value="1"/>
</dbReference>
<reference evidence="13 14" key="1">
    <citation type="submission" date="2015-02" db="EMBL/GenBank/DDBJ databases">
        <title>Single-cell genomics of uncultivated deep-branching MTB reveals a conserved set of magnetosome genes.</title>
        <authorList>
            <person name="Kolinko S."/>
            <person name="Richter M."/>
            <person name="Glockner F.O."/>
            <person name="Brachmann A."/>
            <person name="Schuler D."/>
        </authorList>
    </citation>
    <scope>NUCLEOTIDE SEQUENCE [LARGE SCALE GENOMIC DNA]</scope>
    <source>
        <strain evidence="13">SKK-01</strain>
    </source>
</reference>
<dbReference type="PROSITE" id="PS51273">
    <property type="entry name" value="GATASE_TYPE_1"/>
    <property type="match status" value="1"/>
</dbReference>
<evidence type="ECO:0000256" key="5">
    <source>
        <dbReference type="ARBA" id="ARBA00022962"/>
    </source>
</evidence>
<comment type="subunit">
    <text evidence="2 10">Heterodimer of HisH and HisF.</text>
</comment>
<evidence type="ECO:0000256" key="8">
    <source>
        <dbReference type="ARBA" id="ARBA00047838"/>
    </source>
</evidence>
<keyword evidence="7 10" id="KW-0456">Lyase</keyword>
<evidence type="ECO:0000259" key="12">
    <source>
        <dbReference type="Pfam" id="PF00117"/>
    </source>
</evidence>
<dbReference type="UniPathway" id="UPA00031">
    <property type="reaction ID" value="UER00010"/>
</dbReference>
<dbReference type="GO" id="GO:0000105">
    <property type="term" value="P:L-histidine biosynthetic process"/>
    <property type="evidence" value="ECO:0007669"/>
    <property type="project" value="UniProtKB-UniRule"/>
</dbReference>
<keyword evidence="4 10" id="KW-0378">Hydrolase</keyword>
<evidence type="ECO:0000256" key="10">
    <source>
        <dbReference type="HAMAP-Rule" id="MF_00278"/>
    </source>
</evidence>
<gene>
    <name evidence="10" type="primary">hisH</name>
    <name evidence="13" type="ORF">OMAG_000942</name>
</gene>
<evidence type="ECO:0000256" key="3">
    <source>
        <dbReference type="ARBA" id="ARBA00022605"/>
    </source>
</evidence>
<dbReference type="GO" id="GO:0005737">
    <property type="term" value="C:cytoplasm"/>
    <property type="evidence" value="ECO:0007669"/>
    <property type="project" value="UniProtKB-SubCell"/>
</dbReference>
<evidence type="ECO:0000256" key="7">
    <source>
        <dbReference type="ARBA" id="ARBA00023239"/>
    </source>
</evidence>
<comment type="catalytic activity">
    <reaction evidence="9 10">
        <text>L-glutamine + H2O = L-glutamate + NH4(+)</text>
        <dbReference type="Rhea" id="RHEA:15889"/>
        <dbReference type="ChEBI" id="CHEBI:15377"/>
        <dbReference type="ChEBI" id="CHEBI:28938"/>
        <dbReference type="ChEBI" id="CHEBI:29985"/>
        <dbReference type="ChEBI" id="CHEBI:58359"/>
        <dbReference type="EC" id="3.5.1.2"/>
    </reaction>
</comment>
<dbReference type="Gene3D" id="3.40.50.880">
    <property type="match status" value="1"/>
</dbReference>
<evidence type="ECO:0000313" key="14">
    <source>
        <dbReference type="Proteomes" id="UP000033428"/>
    </source>
</evidence>
<evidence type="ECO:0000256" key="2">
    <source>
        <dbReference type="ARBA" id="ARBA00011152"/>
    </source>
</evidence>
<comment type="pathway">
    <text evidence="1 10">Amino-acid biosynthesis; L-histidine biosynthesis; L-histidine from 5-phospho-alpha-D-ribose 1-diphosphate: step 5/9.</text>
</comment>
<comment type="function">
    <text evidence="10">IGPS catalyzes the conversion of PRFAR and glutamine to IGP, AICAR and glutamate. The HisH subunit catalyzes the hydrolysis of glutamine to glutamate and ammonia as part of the synthesis of IGP and AICAR. The resulting ammonia molecule is channeled to the active site of HisF.</text>
</comment>
<evidence type="ECO:0000256" key="6">
    <source>
        <dbReference type="ARBA" id="ARBA00023102"/>
    </source>
</evidence>
<feature type="domain" description="Glutamine amidotransferase" evidence="12">
    <location>
        <begin position="4"/>
        <end position="204"/>
    </location>
</feature>
<dbReference type="InterPro" id="IPR010139">
    <property type="entry name" value="Imidazole-glycPsynth_HisH"/>
</dbReference>
<dbReference type="InterPro" id="IPR029062">
    <property type="entry name" value="Class_I_gatase-like"/>
</dbReference>
<evidence type="ECO:0000256" key="11">
    <source>
        <dbReference type="PIRSR" id="PIRSR000495-1"/>
    </source>
</evidence>
<protein>
    <recommendedName>
        <fullName evidence="10">Imidazole glycerol phosphate synthase subunit HisH</fullName>
        <ecNumber evidence="10">4.3.2.10</ecNumber>
    </recommendedName>
    <alternativeName>
        <fullName evidence="10">IGP synthase glutaminase subunit</fullName>
        <ecNumber evidence="10">3.5.1.2</ecNumber>
    </alternativeName>
    <alternativeName>
        <fullName evidence="10">IGP synthase subunit HisH</fullName>
    </alternativeName>
    <alternativeName>
        <fullName evidence="10">ImGP synthase subunit HisH</fullName>
        <shortName evidence="10">IGPS subunit HisH</shortName>
    </alternativeName>
</protein>
<dbReference type="PANTHER" id="PTHR42701:SF1">
    <property type="entry name" value="IMIDAZOLE GLYCEROL PHOSPHATE SYNTHASE SUBUNIT HISH"/>
    <property type="match status" value="1"/>
</dbReference>
<dbReference type="EC" id="3.5.1.2" evidence="10"/>
<feature type="active site" evidence="10 11">
    <location>
        <position position="190"/>
    </location>
</feature>
<evidence type="ECO:0000256" key="9">
    <source>
        <dbReference type="ARBA" id="ARBA00049534"/>
    </source>
</evidence>
<comment type="caution">
    <text evidence="13">The sequence shown here is derived from an EMBL/GenBank/DDBJ whole genome shotgun (WGS) entry which is preliminary data.</text>
</comment>
<name>A0A0F0CUZ7_9BACT</name>
<feature type="active site" description="Nucleophile" evidence="10 11">
    <location>
        <position position="80"/>
    </location>
</feature>